<dbReference type="InterPro" id="IPR001849">
    <property type="entry name" value="PH_domain"/>
</dbReference>
<feature type="domain" description="PH" evidence="1">
    <location>
        <begin position="1"/>
        <end position="110"/>
    </location>
</feature>
<organism evidence="3 4">
    <name type="scientific">Phytophthora kernoviae</name>
    <dbReference type="NCBI Taxonomy" id="325452"/>
    <lineage>
        <taxon>Eukaryota</taxon>
        <taxon>Sar</taxon>
        <taxon>Stramenopiles</taxon>
        <taxon>Oomycota</taxon>
        <taxon>Peronosporomycetes</taxon>
        <taxon>Peronosporales</taxon>
        <taxon>Peronosporaceae</taxon>
        <taxon>Phytophthora</taxon>
    </lineage>
</organism>
<evidence type="ECO:0000313" key="5">
    <source>
        <dbReference type="Proteomes" id="UP000284657"/>
    </source>
</evidence>
<dbReference type="Gene3D" id="2.30.29.30">
    <property type="entry name" value="Pleckstrin-homology domain (PH domain)/Phosphotyrosine-binding domain (PTB)"/>
    <property type="match status" value="1"/>
</dbReference>
<evidence type="ECO:0000259" key="1">
    <source>
        <dbReference type="PROSITE" id="PS50003"/>
    </source>
</evidence>
<proteinExistence type="predicted"/>
<protein>
    <recommendedName>
        <fullName evidence="1">PH domain-containing protein</fullName>
    </recommendedName>
</protein>
<dbReference type="PROSITE" id="PS50003">
    <property type="entry name" value="PH_DOMAIN"/>
    <property type="match status" value="1"/>
</dbReference>
<gene>
    <name evidence="2" type="ORF">BBJ29_003046</name>
    <name evidence="3" type="ORF">BBP00_00005657</name>
</gene>
<dbReference type="AlphaFoldDB" id="A0A3F2RN98"/>
<dbReference type="EMBL" id="MBAD02001296">
    <property type="protein sequence ID" value="RLN56065.1"/>
    <property type="molecule type" value="Genomic_DNA"/>
</dbReference>
<evidence type="ECO:0000313" key="4">
    <source>
        <dbReference type="Proteomes" id="UP000277300"/>
    </source>
</evidence>
<evidence type="ECO:0000313" key="2">
    <source>
        <dbReference type="EMBL" id="RLN56065.1"/>
    </source>
</evidence>
<sequence length="129" mass="14728">MEPKSSKLHKLGSGLFGPKWTEKWVHLDGTLLKCFPMAVEQPVFSLSSSRQSTSFELMDYKFSMADEKKVNRKFAFQLEAIEKSSKPVVFACPSEKELAEWKFALTVKKLIKFLVLLQGNLPMTRLQLA</sequence>
<accession>A0A3F2RN98</accession>
<evidence type="ECO:0000313" key="3">
    <source>
        <dbReference type="EMBL" id="RLN61014.1"/>
    </source>
</evidence>
<name>A0A3F2RN98_9STRA</name>
<reference evidence="4 5" key="1">
    <citation type="submission" date="2018-07" db="EMBL/GenBank/DDBJ databases">
        <title>Genome sequencing of oomycete isolates from Chile give support for New Zealand origin for Phytophthora kernoviae and make available the first Nothophytophthora sp. genome.</title>
        <authorList>
            <person name="Studholme D.J."/>
            <person name="Sanfuentes E."/>
            <person name="Panda P."/>
            <person name="Hill R."/>
            <person name="Sambles C."/>
            <person name="Grant M."/>
            <person name="Williams N.M."/>
            <person name="Mcdougal R.L."/>
        </authorList>
    </citation>
    <scope>NUCLEOTIDE SEQUENCE [LARGE SCALE GENOMIC DNA]</scope>
    <source>
        <strain evidence="3">Chile6</strain>
        <strain evidence="2">Chile7</strain>
    </source>
</reference>
<dbReference type="OrthoDB" id="626167at2759"/>
<dbReference type="Proteomes" id="UP000284657">
    <property type="component" value="Unassembled WGS sequence"/>
</dbReference>
<comment type="caution">
    <text evidence="3">The sequence shown here is derived from an EMBL/GenBank/DDBJ whole genome shotgun (WGS) entry which is preliminary data.</text>
</comment>
<dbReference type="Proteomes" id="UP000277300">
    <property type="component" value="Unassembled WGS sequence"/>
</dbReference>
<dbReference type="InterPro" id="IPR011993">
    <property type="entry name" value="PH-like_dom_sf"/>
</dbReference>
<dbReference type="EMBL" id="MBDO02000171">
    <property type="protein sequence ID" value="RLN61014.1"/>
    <property type="molecule type" value="Genomic_DNA"/>
</dbReference>
<dbReference type="Pfam" id="PF00169">
    <property type="entry name" value="PH"/>
    <property type="match status" value="1"/>
</dbReference>
<dbReference type="SUPFAM" id="SSF50729">
    <property type="entry name" value="PH domain-like"/>
    <property type="match status" value="1"/>
</dbReference>